<reference evidence="1" key="1">
    <citation type="submission" date="2022-03" db="EMBL/GenBank/DDBJ databases">
        <authorList>
            <person name="Sayadi A."/>
        </authorList>
    </citation>
    <scope>NUCLEOTIDE SEQUENCE</scope>
</reference>
<evidence type="ECO:0000313" key="2">
    <source>
        <dbReference type="Proteomes" id="UP001152888"/>
    </source>
</evidence>
<dbReference type="EMBL" id="CAKOFQ010009694">
    <property type="protein sequence ID" value="CAH2018282.1"/>
    <property type="molecule type" value="Genomic_DNA"/>
</dbReference>
<name>A0A9P0VS09_ACAOB</name>
<accession>A0A9P0VS09</accession>
<keyword evidence="2" id="KW-1185">Reference proteome</keyword>
<gene>
    <name evidence="1" type="ORF">ACAOBT_LOCUS36535</name>
</gene>
<comment type="caution">
    <text evidence="1">The sequence shown here is derived from an EMBL/GenBank/DDBJ whole genome shotgun (WGS) entry which is preliminary data.</text>
</comment>
<sequence length="47" mass="5500">MGRQLCCFCCYKQIWCYACDKRQTIFAEGKEAHTKKIEQISNPSNKP</sequence>
<evidence type="ECO:0000313" key="1">
    <source>
        <dbReference type="EMBL" id="CAH2018282.1"/>
    </source>
</evidence>
<protein>
    <submittedName>
        <fullName evidence="1">Uncharacterized protein</fullName>
    </submittedName>
</protein>
<organism evidence="1 2">
    <name type="scientific">Acanthoscelides obtectus</name>
    <name type="common">Bean weevil</name>
    <name type="synonym">Bruchus obtectus</name>
    <dbReference type="NCBI Taxonomy" id="200917"/>
    <lineage>
        <taxon>Eukaryota</taxon>
        <taxon>Metazoa</taxon>
        <taxon>Ecdysozoa</taxon>
        <taxon>Arthropoda</taxon>
        <taxon>Hexapoda</taxon>
        <taxon>Insecta</taxon>
        <taxon>Pterygota</taxon>
        <taxon>Neoptera</taxon>
        <taxon>Endopterygota</taxon>
        <taxon>Coleoptera</taxon>
        <taxon>Polyphaga</taxon>
        <taxon>Cucujiformia</taxon>
        <taxon>Chrysomeloidea</taxon>
        <taxon>Chrysomelidae</taxon>
        <taxon>Bruchinae</taxon>
        <taxon>Bruchini</taxon>
        <taxon>Acanthoscelides</taxon>
    </lineage>
</organism>
<dbReference type="AlphaFoldDB" id="A0A9P0VS09"/>
<dbReference type="Proteomes" id="UP001152888">
    <property type="component" value="Unassembled WGS sequence"/>
</dbReference>
<proteinExistence type="predicted"/>